<reference evidence="21" key="1">
    <citation type="journal article" date="2006" name="Science">
        <title>Phytophthora genome sequences uncover evolutionary origins and mechanisms of pathogenesis.</title>
        <authorList>
            <person name="Tyler B.M."/>
            <person name="Tripathy S."/>
            <person name="Zhang X."/>
            <person name="Dehal P."/>
            <person name="Jiang R.H."/>
            <person name="Aerts A."/>
            <person name="Arredondo F.D."/>
            <person name="Baxter L."/>
            <person name="Bensasson D."/>
            <person name="Beynon J.L."/>
            <person name="Chapman J."/>
            <person name="Damasceno C.M."/>
            <person name="Dorrance A.E."/>
            <person name="Dou D."/>
            <person name="Dickerman A.W."/>
            <person name="Dubchak I.L."/>
            <person name="Garbelotto M."/>
            <person name="Gijzen M."/>
            <person name="Gordon S.G."/>
            <person name="Govers F."/>
            <person name="Grunwald N.J."/>
            <person name="Huang W."/>
            <person name="Ivors K.L."/>
            <person name="Jones R.W."/>
            <person name="Kamoun S."/>
            <person name="Krampis K."/>
            <person name="Lamour K.H."/>
            <person name="Lee M.K."/>
            <person name="McDonald W.H."/>
            <person name="Medina M."/>
            <person name="Meijer H.J."/>
            <person name="Nordberg E.K."/>
            <person name="Maclean D.J."/>
            <person name="Ospina-Giraldo M.D."/>
            <person name="Morris P.F."/>
            <person name="Phuntumart V."/>
            <person name="Putnam N.H."/>
            <person name="Rash S."/>
            <person name="Rose J.K."/>
            <person name="Sakihama Y."/>
            <person name="Salamov A.A."/>
            <person name="Savidor A."/>
            <person name="Scheuring C.F."/>
            <person name="Smith B.M."/>
            <person name="Sobral B.W."/>
            <person name="Terry A."/>
            <person name="Torto-Alalibo T.A."/>
            <person name="Win J."/>
            <person name="Xu Z."/>
            <person name="Zhang H."/>
            <person name="Grigoriev I.V."/>
            <person name="Rokhsar D.S."/>
            <person name="Boore J.L."/>
        </authorList>
    </citation>
    <scope>NUCLEOTIDE SEQUENCE [LARGE SCALE GENOMIC DNA]</scope>
    <source>
        <strain evidence="21">Pr102</strain>
    </source>
</reference>
<dbReference type="SUPFAM" id="SSF54160">
    <property type="entry name" value="Chromo domain-like"/>
    <property type="match status" value="1"/>
</dbReference>
<dbReference type="Proteomes" id="UP000005238">
    <property type="component" value="Unassembled WGS sequence"/>
</dbReference>
<keyword evidence="10" id="KW-0472">Membrane</keyword>
<evidence type="ECO:0000256" key="12">
    <source>
        <dbReference type="ARBA" id="ARBA00023209"/>
    </source>
</evidence>
<dbReference type="VEuPathDB" id="FungiDB:KRP22_8973"/>
<dbReference type="InterPro" id="IPR000387">
    <property type="entry name" value="Tyr_Pase_dom"/>
</dbReference>
<dbReference type="PROSITE" id="PS00383">
    <property type="entry name" value="TYR_PHOSPHATASE_1"/>
    <property type="match status" value="1"/>
</dbReference>
<dbReference type="InterPro" id="IPR000340">
    <property type="entry name" value="Dual-sp_phosphatase_cat-dom"/>
</dbReference>
<dbReference type="InterPro" id="IPR016130">
    <property type="entry name" value="Tyr_Pase_AS"/>
</dbReference>
<keyword evidence="7" id="KW-0904">Protein phosphatase</keyword>
<organism evidence="20 21">
    <name type="scientific">Phytophthora ramorum</name>
    <name type="common">Sudden oak death agent</name>
    <dbReference type="NCBI Taxonomy" id="164328"/>
    <lineage>
        <taxon>Eukaryota</taxon>
        <taxon>Sar</taxon>
        <taxon>Stramenopiles</taxon>
        <taxon>Oomycota</taxon>
        <taxon>Peronosporomycetes</taxon>
        <taxon>Peronosporales</taxon>
        <taxon>Peronosporaceae</taxon>
        <taxon>Phytophthora</taxon>
    </lineage>
</organism>
<evidence type="ECO:0000256" key="13">
    <source>
        <dbReference type="ARBA" id="ARBA00023242"/>
    </source>
</evidence>
<dbReference type="AlphaFoldDB" id="H3GNF0"/>
<evidence type="ECO:0000256" key="11">
    <source>
        <dbReference type="ARBA" id="ARBA00023163"/>
    </source>
</evidence>
<dbReference type="PANTHER" id="PTHR10880">
    <property type="entry name" value="MORTALITY FACTOR 4-LIKE PROTEIN"/>
    <property type="match status" value="1"/>
</dbReference>
<dbReference type="GO" id="GO:0004721">
    <property type="term" value="F:phosphoprotein phosphatase activity"/>
    <property type="evidence" value="ECO:0007669"/>
    <property type="project" value="UniProtKB-KW"/>
</dbReference>
<comment type="catalytic activity">
    <reaction evidence="16">
        <text>1,2-dioctanoyl-sn-glycero-3-phospho-(1D-myo-inositol-5-phosphate) + H2O = 1,2-dioctanoyl-sn-glycero-3-phospho-(1D-myo-inositol) + phosphate</text>
        <dbReference type="Rhea" id="RHEA:42308"/>
        <dbReference type="ChEBI" id="CHEBI:15377"/>
        <dbReference type="ChEBI" id="CHEBI:43474"/>
        <dbReference type="ChEBI" id="CHEBI:65221"/>
        <dbReference type="ChEBI" id="CHEBI:78911"/>
    </reaction>
    <physiologicalReaction direction="left-to-right" evidence="16">
        <dbReference type="Rhea" id="RHEA:42309"/>
    </physiologicalReaction>
</comment>
<accession>H3GNF0</accession>
<evidence type="ECO:0000256" key="3">
    <source>
        <dbReference type="ARBA" id="ARBA00005189"/>
    </source>
</evidence>
<dbReference type="eggNOG" id="KOG1719">
    <property type="taxonomic scope" value="Eukaryota"/>
</dbReference>
<dbReference type="PROSITE" id="PS51640">
    <property type="entry name" value="MRG"/>
    <property type="match status" value="1"/>
</dbReference>
<evidence type="ECO:0000256" key="6">
    <source>
        <dbReference type="ARBA" id="ARBA00022853"/>
    </source>
</evidence>
<comment type="subcellular location">
    <subcellularLocation>
        <location evidence="2">Membrane</location>
    </subcellularLocation>
    <subcellularLocation>
        <location evidence="1">Nucleus</location>
    </subcellularLocation>
</comment>
<evidence type="ECO:0000256" key="17">
    <source>
        <dbReference type="SAM" id="MobiDB-lite"/>
    </source>
</evidence>
<keyword evidence="11" id="KW-0804">Transcription</keyword>
<keyword evidence="14" id="KW-1208">Phospholipid metabolism</keyword>
<evidence type="ECO:0000256" key="5">
    <source>
        <dbReference type="ARBA" id="ARBA00022801"/>
    </source>
</evidence>
<feature type="domain" description="Tyrosine-protein phosphatase" evidence="18">
    <location>
        <begin position="358"/>
        <end position="510"/>
    </location>
</feature>
<reference evidence="20" key="2">
    <citation type="submission" date="2015-06" db="UniProtKB">
        <authorList>
            <consortium name="EnsemblProtists"/>
        </authorList>
    </citation>
    <scope>IDENTIFICATION</scope>
    <source>
        <strain evidence="20">Pr102</strain>
    </source>
</reference>
<dbReference type="InterPro" id="IPR053820">
    <property type="entry name" value="MSL3_chromo-like"/>
</dbReference>
<dbReference type="CDD" id="cd14524">
    <property type="entry name" value="PTPMT1"/>
    <property type="match status" value="1"/>
</dbReference>
<comment type="pathway">
    <text evidence="15">Phospholipid metabolism.</text>
</comment>
<evidence type="ECO:0000256" key="9">
    <source>
        <dbReference type="ARBA" id="ARBA00023098"/>
    </source>
</evidence>
<dbReference type="PROSITE" id="PS50056">
    <property type="entry name" value="TYR_PHOSPHATASE_2"/>
    <property type="match status" value="1"/>
</dbReference>
<dbReference type="InParanoid" id="H3GNF0"/>
<evidence type="ECO:0000256" key="1">
    <source>
        <dbReference type="ARBA" id="ARBA00004123"/>
    </source>
</evidence>
<feature type="region of interest" description="Disordered" evidence="17">
    <location>
        <begin position="75"/>
        <end position="138"/>
    </location>
</feature>
<evidence type="ECO:0000313" key="21">
    <source>
        <dbReference type="Proteomes" id="UP000005238"/>
    </source>
</evidence>
<dbReference type="GO" id="GO:0000123">
    <property type="term" value="C:histone acetyltransferase complex"/>
    <property type="evidence" value="ECO:0000318"/>
    <property type="project" value="GO_Central"/>
</dbReference>
<dbReference type="GO" id="GO:0005634">
    <property type="term" value="C:nucleus"/>
    <property type="evidence" value="ECO:0007669"/>
    <property type="project" value="UniProtKB-SubCell"/>
</dbReference>
<dbReference type="GO" id="GO:0006325">
    <property type="term" value="P:chromatin organization"/>
    <property type="evidence" value="ECO:0007669"/>
    <property type="project" value="UniProtKB-KW"/>
</dbReference>
<keyword evidence="13" id="KW-0539">Nucleus</keyword>
<dbReference type="eggNOG" id="KOG3001">
    <property type="taxonomic scope" value="Eukaryota"/>
</dbReference>
<evidence type="ECO:0000259" key="18">
    <source>
        <dbReference type="PROSITE" id="PS50054"/>
    </source>
</evidence>
<dbReference type="EnsemblProtists" id="Phyra78129">
    <property type="protein sequence ID" value="Phyra78129"/>
    <property type="gene ID" value="Phyra78129"/>
</dbReference>
<dbReference type="EMBL" id="DS566026">
    <property type="status" value="NOT_ANNOTATED_CDS"/>
    <property type="molecule type" value="Genomic_DNA"/>
</dbReference>
<dbReference type="FunFam" id="2.30.30.140:FF:000276">
    <property type="entry name" value="Uncharacterized protein"/>
    <property type="match status" value="1"/>
</dbReference>
<name>H3GNF0_PHYRM</name>
<dbReference type="Gene3D" id="1.10.274.30">
    <property type="entry name" value="MRG domain"/>
    <property type="match status" value="1"/>
</dbReference>
<dbReference type="Pfam" id="PF00782">
    <property type="entry name" value="DSPc"/>
    <property type="match status" value="1"/>
</dbReference>
<evidence type="ECO:0000256" key="7">
    <source>
        <dbReference type="ARBA" id="ARBA00022912"/>
    </source>
</evidence>
<dbReference type="InterPro" id="IPR044596">
    <property type="entry name" value="PTPMT1-like"/>
</dbReference>
<keyword evidence="21" id="KW-1185">Reference proteome</keyword>
<feature type="compositionally biased region" description="Low complexity" evidence="17">
    <location>
        <begin position="76"/>
        <end position="86"/>
    </location>
</feature>
<dbReference type="GO" id="GO:0006355">
    <property type="term" value="P:regulation of DNA-templated transcription"/>
    <property type="evidence" value="ECO:0007669"/>
    <property type="project" value="InterPro"/>
</dbReference>
<dbReference type="InterPro" id="IPR016197">
    <property type="entry name" value="Chromo-like_dom_sf"/>
</dbReference>
<evidence type="ECO:0000256" key="16">
    <source>
        <dbReference type="ARBA" id="ARBA00052780"/>
    </source>
</evidence>
<dbReference type="Pfam" id="PF05712">
    <property type="entry name" value="MRG"/>
    <property type="match status" value="1"/>
</dbReference>
<dbReference type="InterPro" id="IPR026541">
    <property type="entry name" value="MRG_dom"/>
</dbReference>
<dbReference type="PROSITE" id="PS50054">
    <property type="entry name" value="TYR_PHOSPHATASE_DUAL"/>
    <property type="match status" value="1"/>
</dbReference>
<dbReference type="InterPro" id="IPR029021">
    <property type="entry name" value="Prot-tyrosine_phosphatase-like"/>
</dbReference>
<dbReference type="InterPro" id="IPR008676">
    <property type="entry name" value="MRG"/>
</dbReference>
<evidence type="ECO:0000313" key="20">
    <source>
        <dbReference type="EnsemblProtists" id="Phyra78129"/>
    </source>
</evidence>
<dbReference type="GO" id="GO:0016020">
    <property type="term" value="C:membrane"/>
    <property type="evidence" value="ECO:0007669"/>
    <property type="project" value="UniProtKB-SubCell"/>
</dbReference>
<keyword evidence="5" id="KW-0378">Hydrolase</keyword>
<feature type="domain" description="Tyrosine specific protein phosphatases" evidence="19">
    <location>
        <begin position="425"/>
        <end position="482"/>
    </location>
</feature>
<evidence type="ECO:0000256" key="15">
    <source>
        <dbReference type="ARBA" id="ARBA00025707"/>
    </source>
</evidence>
<keyword evidence="8" id="KW-0805">Transcription regulation</keyword>
<feature type="compositionally biased region" description="Basic residues" evidence="17">
    <location>
        <begin position="90"/>
        <end position="100"/>
    </location>
</feature>
<dbReference type="SMART" id="SM00195">
    <property type="entry name" value="DSPc"/>
    <property type="match status" value="1"/>
</dbReference>
<evidence type="ECO:0000256" key="4">
    <source>
        <dbReference type="ARBA" id="ARBA00022516"/>
    </source>
</evidence>
<dbReference type="GO" id="GO:0008654">
    <property type="term" value="P:phospholipid biosynthetic process"/>
    <property type="evidence" value="ECO:0007669"/>
    <property type="project" value="UniProtKB-KW"/>
</dbReference>
<dbReference type="STRING" id="164328.H3GNF0"/>
<evidence type="ECO:0000256" key="14">
    <source>
        <dbReference type="ARBA" id="ARBA00023264"/>
    </source>
</evidence>
<dbReference type="InterPro" id="IPR020422">
    <property type="entry name" value="TYR_PHOSPHATASE_DUAL_dom"/>
</dbReference>
<protein>
    <recommendedName>
        <fullName evidence="22">MRG domain-containing protein</fullName>
    </recommendedName>
</protein>
<dbReference type="SUPFAM" id="SSF52799">
    <property type="entry name" value="(Phosphotyrosine protein) phosphatases II"/>
    <property type="match status" value="1"/>
</dbReference>
<comment type="pathway">
    <text evidence="3">Lipid metabolism.</text>
</comment>
<dbReference type="Gene3D" id="3.90.190.10">
    <property type="entry name" value="Protein tyrosine phosphatase superfamily"/>
    <property type="match status" value="1"/>
</dbReference>
<evidence type="ECO:0000256" key="2">
    <source>
        <dbReference type="ARBA" id="ARBA00004370"/>
    </source>
</evidence>
<dbReference type="GO" id="GO:0005737">
    <property type="term" value="C:cytoplasm"/>
    <property type="evidence" value="ECO:0007669"/>
    <property type="project" value="UniProtKB-ARBA"/>
</dbReference>
<keyword evidence="12" id="KW-0594">Phospholipid biosynthesis</keyword>
<dbReference type="HOGENOM" id="CLU_579398_0_0_1"/>
<evidence type="ECO:0008006" key="22">
    <source>
        <dbReference type="Google" id="ProtNLM"/>
    </source>
</evidence>
<dbReference type="PANTHER" id="PTHR10880:SF15">
    <property type="entry name" value="MSL COMPLEX SUBUNIT 3"/>
    <property type="match status" value="1"/>
</dbReference>
<keyword evidence="6" id="KW-0156">Chromatin regulator</keyword>
<dbReference type="Gene3D" id="2.30.30.140">
    <property type="match status" value="1"/>
</dbReference>
<dbReference type="Pfam" id="PF22732">
    <property type="entry name" value="MSL3_chromo-like"/>
    <property type="match status" value="1"/>
</dbReference>
<sequence length="519" mass="59337">MGVKVGDTVLAYHGLMIYDAKVQKVDNGQGVLEAEGEGGNATASTQYYLHYQGWAKKWDEWVRHDRVLEASPANRALQKQAKQEVAQAKKDKRLAKKKKISSAGVDTPSSRKSPFKRLKRSTDNDYEEFPGPSTEESAAAKQINIQMPFSLKKQLVEDWKNVTQAPHKLVPLPRKPNVSQIIKTYLEFKKSKVHEDEASEEKEYKNIEGIMEGVQSYFDRALSSILLYRMERRQYQELRQKQAEELPLSQIYGAEHLIRLFVRLPVLLASSNISPRELHQIQARLNDFLKFIQKNSAAWFVTEYEAASDNWQAWILAAGMLYAAFQLHYLPEGLAKVVARVYFYPTWPLTYLSRRKNYWTLVDSHVLLGAAPMSFMPHVDALVSRGVRAVVNLCDEYAGPEKQYRRQHIQQLRLPTVDHCEPSLAALEAAVAFIRTQKQRGVRTYVHCKGGTGRSAAVALCWLVANRGMTPREAQDYLNEKRHVRKSLYLQPNVLAFCNKIQTPKVSDKQSERSSEPEE</sequence>
<evidence type="ECO:0000259" key="19">
    <source>
        <dbReference type="PROSITE" id="PS50056"/>
    </source>
</evidence>
<evidence type="ECO:0000256" key="10">
    <source>
        <dbReference type="ARBA" id="ARBA00023136"/>
    </source>
</evidence>
<dbReference type="InterPro" id="IPR038217">
    <property type="entry name" value="MRG_C_sf"/>
</dbReference>
<dbReference type="FunFam" id="3.90.190.10:FF:000060">
    <property type="entry name" value="Phosphatidylglycerophosphatase and protein-tyrosine phosphatase 1"/>
    <property type="match status" value="1"/>
</dbReference>
<dbReference type="VEuPathDB" id="FungiDB:KRP23_12020"/>
<evidence type="ECO:0000256" key="8">
    <source>
        <dbReference type="ARBA" id="ARBA00023015"/>
    </source>
</evidence>
<keyword evidence="9" id="KW-0443">Lipid metabolism</keyword>
<keyword evidence="4" id="KW-0444">Lipid biosynthesis</keyword>
<proteinExistence type="predicted"/>